<keyword evidence="2" id="KW-1185">Reference proteome</keyword>
<dbReference type="Proteomes" id="UP000651517">
    <property type="component" value="Unassembled WGS sequence"/>
</dbReference>
<proteinExistence type="predicted"/>
<protein>
    <submittedName>
        <fullName evidence="1">Uncharacterized protein</fullName>
    </submittedName>
</protein>
<name>A0ABR8WWM0_9MICO</name>
<gene>
    <name evidence="1" type="ORF">H9634_11290</name>
</gene>
<evidence type="ECO:0000313" key="1">
    <source>
        <dbReference type="EMBL" id="MBD8021363.1"/>
    </source>
</evidence>
<evidence type="ECO:0000313" key="2">
    <source>
        <dbReference type="Proteomes" id="UP000651517"/>
    </source>
</evidence>
<comment type="caution">
    <text evidence="1">The sequence shown here is derived from an EMBL/GenBank/DDBJ whole genome shotgun (WGS) entry which is preliminary data.</text>
</comment>
<dbReference type="EMBL" id="JACSPY010000012">
    <property type="protein sequence ID" value="MBD8021363.1"/>
    <property type="molecule type" value="Genomic_DNA"/>
</dbReference>
<reference evidence="1 2" key="1">
    <citation type="submission" date="2020-08" db="EMBL/GenBank/DDBJ databases">
        <title>A Genomic Blueprint of the Chicken Gut Microbiome.</title>
        <authorList>
            <person name="Gilroy R."/>
            <person name="Ravi A."/>
            <person name="Getino M."/>
            <person name="Pursley I."/>
            <person name="Horton D.L."/>
            <person name="Alikhan N.-F."/>
            <person name="Baker D."/>
            <person name="Gharbi K."/>
            <person name="Hall N."/>
            <person name="Watson M."/>
            <person name="Adriaenssens E.M."/>
            <person name="Foster-Nyarko E."/>
            <person name="Jarju S."/>
            <person name="Secka A."/>
            <person name="Antonio M."/>
            <person name="Oren A."/>
            <person name="Chaudhuri R."/>
            <person name="La Ragione R.M."/>
            <person name="Hildebrand F."/>
            <person name="Pallen M.J."/>
        </authorList>
    </citation>
    <scope>NUCLEOTIDE SEQUENCE [LARGE SCALE GENOMIC DNA]</scope>
    <source>
        <strain evidence="1 2">Re57</strain>
    </source>
</reference>
<organism evidence="1 2">
    <name type="scientific">Brevibacterium gallinarum</name>
    <dbReference type="NCBI Taxonomy" id="2762220"/>
    <lineage>
        <taxon>Bacteria</taxon>
        <taxon>Bacillati</taxon>
        <taxon>Actinomycetota</taxon>
        <taxon>Actinomycetes</taxon>
        <taxon>Micrococcales</taxon>
        <taxon>Brevibacteriaceae</taxon>
        <taxon>Brevibacterium</taxon>
    </lineage>
</organism>
<accession>A0ABR8WWM0</accession>
<dbReference type="RefSeq" id="WP_191726752.1">
    <property type="nucleotide sequence ID" value="NZ_JACSPY010000012.1"/>
</dbReference>
<sequence>MPPYSRWKADVSKAFRRAAPTSLVRAAGALAVFPTCFTRHSWELTAPVLNGAGPGLVAWCINVAHDATGIERLVLLRSTVVFGLYTGASLGQRAFFHSPADHRRREQVLRASSVRSVLVCGLSNERPILFLMLFGTVDAFAAALITPRGFGCMVTSVPTGDQRVVYLASRTSTDSETAMIGQAVTASWIPVPT</sequence>